<protein>
    <recommendedName>
        <fullName evidence="3">DUF2877 domain-containing protein</fullName>
    </recommendedName>
</protein>
<evidence type="ECO:0008006" key="3">
    <source>
        <dbReference type="Google" id="ProtNLM"/>
    </source>
</evidence>
<name>A0A1E4R5G8_9BACI</name>
<accession>A0A1E4R5G8</accession>
<proteinExistence type="predicted"/>
<gene>
    <name evidence="1" type="ORF">BG258_07085</name>
</gene>
<sequence length="292" mass="31998">MIHAKSGDNYFLQQLAEAEFTGTVHSVFKHALNIRSVANGENFTLATKAMDNAPNTLVIDLDTLDNLHIYQNDQVRMKHHQLLIEDKLTIAIETATLWQCHLPIFPSDTATLKQNIVQVKQFIDIYGKSGGMKRSDSPVSQFEAETSKLLKERTALLHEALCNRRFDNFQQYALDLVGLGPGLTPSGDDFLVGLLTVIHLEHSPCSMYQPLCESVIKLMKPLTNDISYTTLNKAAYGQVRESIHALVSAMLSGTEGEAIQALKKVLAIGSSSGTDIALGLISGFEANIELGG</sequence>
<dbReference type="InterPro" id="IPR021530">
    <property type="entry name" value="AllH-like"/>
</dbReference>
<dbReference type="RefSeq" id="WP_069480741.1">
    <property type="nucleotide sequence ID" value="NZ_KV766182.1"/>
</dbReference>
<dbReference type="Proteomes" id="UP000094784">
    <property type="component" value="Unassembled WGS sequence"/>
</dbReference>
<dbReference type="OrthoDB" id="4933449at2"/>
<comment type="caution">
    <text evidence="1">The sequence shown here is derived from an EMBL/GenBank/DDBJ whole genome shotgun (WGS) entry which is preliminary data.</text>
</comment>
<dbReference type="AlphaFoldDB" id="A0A1E4R5G8"/>
<dbReference type="EMBL" id="MECQ01000001">
    <property type="protein sequence ID" value="ODV55681.1"/>
    <property type="molecule type" value="Genomic_DNA"/>
</dbReference>
<reference evidence="1 2" key="1">
    <citation type="submission" date="2016-09" db="EMBL/GenBank/DDBJ databases">
        <title>Draft genome sequence of the soil isolate, Lysinibacillus fusiformis M5, a potential hypoxanthine producer.</title>
        <authorList>
            <person name="Gallegos-Monterrosa R."/>
            <person name="Maroti G."/>
            <person name="Balint B."/>
            <person name="Kovacs A.T."/>
        </authorList>
    </citation>
    <scope>NUCLEOTIDE SEQUENCE [LARGE SCALE GENOMIC DNA]</scope>
    <source>
        <strain evidence="1 2">M5</strain>
    </source>
</reference>
<organism evidence="1 2">
    <name type="scientific">Lysinibacillus fusiformis</name>
    <dbReference type="NCBI Taxonomy" id="28031"/>
    <lineage>
        <taxon>Bacteria</taxon>
        <taxon>Bacillati</taxon>
        <taxon>Bacillota</taxon>
        <taxon>Bacilli</taxon>
        <taxon>Bacillales</taxon>
        <taxon>Bacillaceae</taxon>
        <taxon>Lysinibacillus</taxon>
    </lineage>
</organism>
<evidence type="ECO:0000313" key="2">
    <source>
        <dbReference type="Proteomes" id="UP000094784"/>
    </source>
</evidence>
<dbReference type="Pfam" id="PF11392">
    <property type="entry name" value="AllH"/>
    <property type="match status" value="1"/>
</dbReference>
<evidence type="ECO:0000313" key="1">
    <source>
        <dbReference type="EMBL" id="ODV55681.1"/>
    </source>
</evidence>